<keyword evidence="2" id="KW-0472">Membrane</keyword>
<evidence type="ECO:0000256" key="1">
    <source>
        <dbReference type="ARBA" id="ARBA00022729"/>
    </source>
</evidence>
<feature type="signal peptide" evidence="5">
    <location>
        <begin position="1"/>
        <end position="19"/>
    </location>
</feature>
<proteinExistence type="predicted"/>
<dbReference type="RefSeq" id="WP_207139169.1">
    <property type="nucleotide sequence ID" value="NZ_JAEKJZ010000001.1"/>
</dbReference>
<sequence length="253" mass="26784">MNIAVLAATLCGPALPAVAQSADGAQWQQSGYDDENGGRSYTLTYGIPETDAWALNAFCEARAKGPGIPLMLALNFGARNNGDVVEVIFSTGAYQTVFSGTVSIQSDEYAGVEVMIGVEDPFWNALGQGDALLYGLPGEEMRSVPLRGANAPVRSFLDHCQQTFAATDAATPPAPEGPFTYNCDDGSHFYLTFDNSQSTSVATISLGSNSATLVQAPSASGTLYKFGALEMHTKGDEAMIVTPQDTVRCMRQR</sequence>
<keyword evidence="1 5" id="KW-0732">Signal</keyword>
<comment type="caution">
    <text evidence="7">The sequence shown here is derived from an EMBL/GenBank/DDBJ whole genome shotgun (WGS) entry which is preliminary data.</text>
</comment>
<keyword evidence="3" id="KW-0564">Palmitate</keyword>
<dbReference type="AlphaFoldDB" id="A0A939EAZ6"/>
<dbReference type="Pfam" id="PF09864">
    <property type="entry name" value="MliC"/>
    <property type="match status" value="1"/>
</dbReference>
<dbReference type="InterPro" id="IPR018660">
    <property type="entry name" value="MliC"/>
</dbReference>
<dbReference type="SUPFAM" id="SSF141488">
    <property type="entry name" value="YdhA-like"/>
    <property type="match status" value="1"/>
</dbReference>
<organism evidence="7 8">
    <name type="scientific">Roseibium aggregatum</name>
    <dbReference type="NCBI Taxonomy" id="187304"/>
    <lineage>
        <taxon>Bacteria</taxon>
        <taxon>Pseudomonadati</taxon>
        <taxon>Pseudomonadota</taxon>
        <taxon>Alphaproteobacteria</taxon>
        <taxon>Hyphomicrobiales</taxon>
        <taxon>Stappiaceae</taxon>
        <taxon>Roseibium</taxon>
    </lineage>
</organism>
<evidence type="ECO:0000256" key="5">
    <source>
        <dbReference type="SAM" id="SignalP"/>
    </source>
</evidence>
<keyword evidence="4" id="KW-0449">Lipoprotein</keyword>
<accession>A0A939EAZ6</accession>
<name>A0A939EAZ6_9HYPH</name>
<dbReference type="Proteomes" id="UP000664096">
    <property type="component" value="Unassembled WGS sequence"/>
</dbReference>
<evidence type="ECO:0000256" key="4">
    <source>
        <dbReference type="ARBA" id="ARBA00023288"/>
    </source>
</evidence>
<dbReference type="Gene3D" id="2.40.128.200">
    <property type="match status" value="1"/>
</dbReference>
<evidence type="ECO:0000313" key="7">
    <source>
        <dbReference type="EMBL" id="MBN9669618.1"/>
    </source>
</evidence>
<gene>
    <name evidence="7" type="ORF">JF539_04655</name>
</gene>
<evidence type="ECO:0000256" key="2">
    <source>
        <dbReference type="ARBA" id="ARBA00023136"/>
    </source>
</evidence>
<evidence type="ECO:0000256" key="3">
    <source>
        <dbReference type="ARBA" id="ARBA00023139"/>
    </source>
</evidence>
<evidence type="ECO:0000259" key="6">
    <source>
        <dbReference type="Pfam" id="PF09864"/>
    </source>
</evidence>
<reference evidence="7" key="1">
    <citation type="submission" date="2020-12" db="EMBL/GenBank/DDBJ databases">
        <title>Oil enriched cultivation method for isolating marine PHA-producing bacteria.</title>
        <authorList>
            <person name="Zheng W."/>
            <person name="Yu S."/>
            <person name="Huang Y."/>
        </authorList>
    </citation>
    <scope>NUCLEOTIDE SEQUENCE</scope>
    <source>
        <strain evidence="7">SY-2-12</strain>
    </source>
</reference>
<evidence type="ECO:0000313" key="8">
    <source>
        <dbReference type="Proteomes" id="UP000664096"/>
    </source>
</evidence>
<feature type="chain" id="PRO_5036980431" evidence="5">
    <location>
        <begin position="20"/>
        <end position="253"/>
    </location>
</feature>
<protein>
    <submittedName>
        <fullName evidence="7">MliC family protein</fullName>
    </submittedName>
</protein>
<dbReference type="EMBL" id="JAEKJZ010000001">
    <property type="protein sequence ID" value="MBN9669618.1"/>
    <property type="molecule type" value="Genomic_DNA"/>
</dbReference>
<dbReference type="InterPro" id="IPR036328">
    <property type="entry name" value="MliC_sf"/>
</dbReference>
<feature type="domain" description="C-type lysozyme inhibitor" evidence="6">
    <location>
        <begin position="181"/>
        <end position="243"/>
    </location>
</feature>